<name>A0A1V8S868_9PEZI</name>
<keyword evidence="3" id="KW-1185">Reference proteome</keyword>
<dbReference type="STRING" id="1507870.A0A1V8S868"/>
<dbReference type="SUPFAM" id="SSF56112">
    <property type="entry name" value="Protein kinase-like (PK-like)"/>
    <property type="match status" value="1"/>
</dbReference>
<dbReference type="InParanoid" id="A0A1V8S868"/>
<feature type="domain" description="Protein kinase" evidence="1">
    <location>
        <begin position="23"/>
        <end position="269"/>
    </location>
</feature>
<dbReference type="Pfam" id="PF00069">
    <property type="entry name" value="Pkinase"/>
    <property type="match status" value="1"/>
</dbReference>
<dbReference type="OrthoDB" id="4062651at2759"/>
<organism evidence="2 3">
    <name type="scientific">Cryoendolithus antarcticus</name>
    <dbReference type="NCBI Taxonomy" id="1507870"/>
    <lineage>
        <taxon>Eukaryota</taxon>
        <taxon>Fungi</taxon>
        <taxon>Dikarya</taxon>
        <taxon>Ascomycota</taxon>
        <taxon>Pezizomycotina</taxon>
        <taxon>Dothideomycetes</taxon>
        <taxon>Dothideomycetidae</taxon>
        <taxon>Cladosporiales</taxon>
        <taxon>Cladosporiaceae</taxon>
        <taxon>Cryoendolithus</taxon>
    </lineage>
</organism>
<dbReference type="GO" id="GO:0004672">
    <property type="term" value="F:protein kinase activity"/>
    <property type="evidence" value="ECO:0007669"/>
    <property type="project" value="InterPro"/>
</dbReference>
<dbReference type="GO" id="GO:0005524">
    <property type="term" value="F:ATP binding"/>
    <property type="evidence" value="ECO:0007669"/>
    <property type="project" value="InterPro"/>
</dbReference>
<sequence length="269" mass="30687">MGKMLVDATNNMPTTLTKQDVNLFEVFAADSGAFHRTLFTYVDTDERAWAGQAHVRKYDLTDEDLRTNLRRIPDDDAFPKMTQDITLLPQHYEASKLFLKRPQIHCLLEEFGGSIVPQMLLEEAQILEFLACHPHQNIVPYHGCVVRRGHITGIGLTRYQKILDHRFYDDASDLDLHRFERQCRDAVSHIHSLGLAHNDLNPSNIALDSNDDPIIIDWGSCKEFGEPLLSAGTPGWIEDDFDVSKKEHDLFALDKIMAWMRAEKAVSSN</sequence>
<dbReference type="Gene3D" id="1.10.510.10">
    <property type="entry name" value="Transferase(Phosphotransferase) domain 1"/>
    <property type="match status" value="1"/>
</dbReference>
<dbReference type="PROSITE" id="PS50011">
    <property type="entry name" value="PROTEIN_KINASE_DOM"/>
    <property type="match status" value="1"/>
</dbReference>
<dbReference type="InterPro" id="IPR011009">
    <property type="entry name" value="Kinase-like_dom_sf"/>
</dbReference>
<reference evidence="3" key="1">
    <citation type="submission" date="2017-03" db="EMBL/GenBank/DDBJ databases">
        <title>Genomes of endolithic fungi from Antarctica.</title>
        <authorList>
            <person name="Coleine C."/>
            <person name="Masonjones S."/>
            <person name="Stajich J.E."/>
        </authorList>
    </citation>
    <scope>NUCLEOTIDE SEQUENCE [LARGE SCALE GENOMIC DNA]</scope>
    <source>
        <strain evidence="3">CCFEE 5527</strain>
    </source>
</reference>
<accession>A0A1V8S868</accession>
<dbReference type="Proteomes" id="UP000192596">
    <property type="component" value="Unassembled WGS sequence"/>
</dbReference>
<proteinExistence type="predicted"/>
<dbReference type="EMBL" id="NAJO01000106">
    <property type="protein sequence ID" value="OQN95346.1"/>
    <property type="molecule type" value="Genomic_DNA"/>
</dbReference>
<dbReference type="InterPro" id="IPR000719">
    <property type="entry name" value="Prot_kinase_dom"/>
</dbReference>
<gene>
    <name evidence="2" type="ORF">B0A48_18666</name>
</gene>
<evidence type="ECO:0000313" key="2">
    <source>
        <dbReference type="EMBL" id="OQN95346.1"/>
    </source>
</evidence>
<dbReference type="AlphaFoldDB" id="A0A1V8S868"/>
<protein>
    <recommendedName>
        <fullName evidence="1">Protein kinase domain-containing protein</fullName>
    </recommendedName>
</protein>
<evidence type="ECO:0000313" key="3">
    <source>
        <dbReference type="Proteomes" id="UP000192596"/>
    </source>
</evidence>
<comment type="caution">
    <text evidence="2">The sequence shown here is derived from an EMBL/GenBank/DDBJ whole genome shotgun (WGS) entry which is preliminary data.</text>
</comment>
<evidence type="ECO:0000259" key="1">
    <source>
        <dbReference type="PROSITE" id="PS50011"/>
    </source>
</evidence>